<reference evidence="1 2" key="1">
    <citation type="journal article" date="2020" name="ISME J.">
        <title>Comparative genomics reveals insights into cyanobacterial evolution and habitat adaptation.</title>
        <authorList>
            <person name="Chen M.Y."/>
            <person name="Teng W.K."/>
            <person name="Zhao L."/>
            <person name="Hu C.X."/>
            <person name="Zhou Y.K."/>
            <person name="Han B.P."/>
            <person name="Song L.R."/>
            <person name="Shu W.S."/>
        </authorList>
    </citation>
    <scope>NUCLEOTIDE SEQUENCE [LARGE SCALE GENOMIC DNA]</scope>
    <source>
        <strain evidence="1 2">FACHB-159</strain>
    </source>
</reference>
<dbReference type="InterPro" id="IPR009824">
    <property type="entry name" value="DUF1392"/>
</dbReference>
<accession>A0ABR8KNT2</accession>
<dbReference type="EMBL" id="JACJTU010000086">
    <property type="protein sequence ID" value="MBD2739452.1"/>
    <property type="molecule type" value="Genomic_DNA"/>
</dbReference>
<comment type="caution">
    <text evidence="1">The sequence shown here is derived from an EMBL/GenBank/DDBJ whole genome shotgun (WGS) entry which is preliminary data.</text>
</comment>
<name>A0ABR8KNT2_9NOSO</name>
<keyword evidence="2" id="KW-1185">Reference proteome</keyword>
<organism evidence="1 2">
    <name type="scientific">Nostoc paludosum FACHB-159</name>
    <dbReference type="NCBI Taxonomy" id="2692908"/>
    <lineage>
        <taxon>Bacteria</taxon>
        <taxon>Bacillati</taxon>
        <taxon>Cyanobacteriota</taxon>
        <taxon>Cyanophyceae</taxon>
        <taxon>Nostocales</taxon>
        <taxon>Nostocaceae</taxon>
        <taxon>Nostoc</taxon>
    </lineage>
</organism>
<evidence type="ECO:0000313" key="1">
    <source>
        <dbReference type="EMBL" id="MBD2739452.1"/>
    </source>
</evidence>
<sequence>MLNQINSLESCWFLSPPWGQTNSQLAHERNYLRSELRSSTYSYVQASYT</sequence>
<gene>
    <name evidence="1" type="ORF">H6H03_37290</name>
</gene>
<evidence type="ECO:0000313" key="2">
    <source>
        <dbReference type="Proteomes" id="UP000637383"/>
    </source>
</evidence>
<dbReference type="Proteomes" id="UP000637383">
    <property type="component" value="Unassembled WGS sequence"/>
</dbReference>
<protein>
    <submittedName>
        <fullName evidence="1">DUF1392 family protein</fullName>
    </submittedName>
</protein>
<dbReference type="RefSeq" id="WP_190959952.1">
    <property type="nucleotide sequence ID" value="NZ_JACJTU010000086.1"/>
</dbReference>
<dbReference type="Pfam" id="PF07154">
    <property type="entry name" value="DUF1392"/>
    <property type="match status" value="1"/>
</dbReference>
<proteinExistence type="predicted"/>